<organism evidence="2 3">
    <name type="scientific">Methylobacterium planeticum</name>
    <dbReference type="NCBI Taxonomy" id="2615211"/>
    <lineage>
        <taxon>Bacteria</taxon>
        <taxon>Pseudomonadati</taxon>
        <taxon>Pseudomonadota</taxon>
        <taxon>Alphaproteobacteria</taxon>
        <taxon>Hyphomicrobiales</taxon>
        <taxon>Methylobacteriaceae</taxon>
        <taxon>Methylobacterium</taxon>
    </lineage>
</organism>
<name>A0A6N6MDN6_9HYPH</name>
<gene>
    <name evidence="2" type="ORF">F6X51_26295</name>
</gene>
<sequence length="89" mass="10280">MKDKQGRRVLPNLINPQPEPAPDLWADIEPLSPEECRAMDEFSAYLQQEEEEIEAIKANRPLGSVVAREPKSLEFSKVPDPVWKRKLWP</sequence>
<dbReference type="RefSeq" id="WP_150966822.1">
    <property type="nucleotide sequence ID" value="NZ_VZZJ01000045.1"/>
</dbReference>
<proteinExistence type="predicted"/>
<reference evidence="2 3" key="1">
    <citation type="submission" date="2019-09" db="EMBL/GenBank/DDBJ databases">
        <title>YIM 132548 draft genome.</title>
        <authorList>
            <person name="Jiang L."/>
        </authorList>
    </citation>
    <scope>NUCLEOTIDE SEQUENCE [LARGE SCALE GENOMIC DNA]</scope>
    <source>
        <strain evidence="2 3">YIM 132548</strain>
    </source>
</reference>
<dbReference type="AlphaFoldDB" id="A0A6N6MDN6"/>
<evidence type="ECO:0000256" key="1">
    <source>
        <dbReference type="SAM" id="MobiDB-lite"/>
    </source>
</evidence>
<comment type="caution">
    <text evidence="2">The sequence shown here is derived from an EMBL/GenBank/DDBJ whole genome shotgun (WGS) entry which is preliminary data.</text>
</comment>
<feature type="region of interest" description="Disordered" evidence="1">
    <location>
        <begin position="1"/>
        <end position="23"/>
    </location>
</feature>
<protein>
    <submittedName>
        <fullName evidence="2">Uncharacterized protein</fullName>
    </submittedName>
</protein>
<accession>A0A6N6MDN6</accession>
<evidence type="ECO:0000313" key="2">
    <source>
        <dbReference type="EMBL" id="KAB1068828.1"/>
    </source>
</evidence>
<dbReference type="Proteomes" id="UP000441523">
    <property type="component" value="Unassembled WGS sequence"/>
</dbReference>
<evidence type="ECO:0000313" key="3">
    <source>
        <dbReference type="Proteomes" id="UP000441523"/>
    </source>
</evidence>
<dbReference type="EMBL" id="VZZJ01000045">
    <property type="protein sequence ID" value="KAB1068828.1"/>
    <property type="molecule type" value="Genomic_DNA"/>
</dbReference>
<keyword evidence="3" id="KW-1185">Reference proteome</keyword>